<dbReference type="EMBL" id="BMWE01000008">
    <property type="protein sequence ID" value="GGY23352.1"/>
    <property type="molecule type" value="Genomic_DNA"/>
</dbReference>
<keyword evidence="2" id="KW-1185">Reference proteome</keyword>
<evidence type="ECO:0000313" key="1">
    <source>
        <dbReference type="EMBL" id="GGY23352.1"/>
    </source>
</evidence>
<name>A0ABQ2ZUI5_9ACTN</name>
<protein>
    <submittedName>
        <fullName evidence="1">Uncharacterized protein</fullName>
    </submittedName>
</protein>
<accession>A0ABQ2ZUI5</accession>
<dbReference type="Proteomes" id="UP000653308">
    <property type="component" value="Unassembled WGS sequence"/>
</dbReference>
<organism evidence="1 2">
    <name type="scientific">Streptomyces djakartensis</name>
    <dbReference type="NCBI Taxonomy" id="68193"/>
    <lineage>
        <taxon>Bacteria</taxon>
        <taxon>Bacillati</taxon>
        <taxon>Actinomycetota</taxon>
        <taxon>Actinomycetes</taxon>
        <taxon>Kitasatosporales</taxon>
        <taxon>Streptomycetaceae</taxon>
        <taxon>Streptomyces</taxon>
    </lineage>
</organism>
<sequence length="48" mass="5248">MLESDNRDRLCAVYLERRAETMRGAERVLGIRAVNPGFGGGPQSRQGG</sequence>
<evidence type="ECO:0000313" key="2">
    <source>
        <dbReference type="Proteomes" id="UP000653308"/>
    </source>
</evidence>
<reference evidence="2" key="1">
    <citation type="journal article" date="2019" name="Int. J. Syst. Evol. Microbiol.">
        <title>The Global Catalogue of Microorganisms (GCM) 10K type strain sequencing project: providing services to taxonomists for standard genome sequencing and annotation.</title>
        <authorList>
            <consortium name="The Broad Institute Genomics Platform"/>
            <consortium name="The Broad Institute Genome Sequencing Center for Infectious Disease"/>
            <person name="Wu L."/>
            <person name="Ma J."/>
        </authorList>
    </citation>
    <scope>NUCLEOTIDE SEQUENCE [LARGE SCALE GENOMIC DNA]</scope>
    <source>
        <strain evidence="2">JCM 4957</strain>
    </source>
</reference>
<proteinExistence type="predicted"/>
<comment type="caution">
    <text evidence="1">The sequence shown here is derived from an EMBL/GenBank/DDBJ whole genome shotgun (WGS) entry which is preliminary data.</text>
</comment>
<gene>
    <name evidence="1" type="ORF">GCM10010384_33080</name>
</gene>